<name>A0A645JJL2_9ZZZZ</name>
<comment type="caution">
    <text evidence="1">The sequence shown here is derived from an EMBL/GenBank/DDBJ whole genome shotgun (WGS) entry which is preliminary data.</text>
</comment>
<protein>
    <submittedName>
        <fullName evidence="1">Uncharacterized protein</fullName>
    </submittedName>
</protein>
<accession>A0A645JJL2</accession>
<dbReference type="EMBL" id="VSSQ01141579">
    <property type="protein sequence ID" value="MPN62899.1"/>
    <property type="molecule type" value="Genomic_DNA"/>
</dbReference>
<organism evidence="1">
    <name type="scientific">bioreactor metagenome</name>
    <dbReference type="NCBI Taxonomy" id="1076179"/>
    <lineage>
        <taxon>unclassified sequences</taxon>
        <taxon>metagenomes</taxon>
        <taxon>ecological metagenomes</taxon>
    </lineage>
</organism>
<evidence type="ECO:0000313" key="1">
    <source>
        <dbReference type="EMBL" id="MPN62899.1"/>
    </source>
</evidence>
<gene>
    <name evidence="1" type="ORF">SDC9_210652</name>
</gene>
<proteinExistence type="predicted"/>
<dbReference type="AlphaFoldDB" id="A0A645JJL2"/>
<sequence length="63" mass="7253">MFPDKIKKVFETVGQGGYAVKLHHGSRSFDGMHITEYLIDRLGRKPFVFLVAKYDLLQLLDVL</sequence>
<reference evidence="1" key="1">
    <citation type="submission" date="2019-08" db="EMBL/GenBank/DDBJ databases">
        <authorList>
            <person name="Kucharzyk K."/>
            <person name="Murdoch R.W."/>
            <person name="Higgins S."/>
            <person name="Loffler F."/>
        </authorList>
    </citation>
    <scope>NUCLEOTIDE SEQUENCE</scope>
</reference>